<evidence type="ECO:0000313" key="4">
    <source>
        <dbReference type="EMBL" id="MDQ0439499.1"/>
    </source>
</evidence>
<dbReference type="Proteomes" id="UP001241603">
    <property type="component" value="Unassembled WGS sequence"/>
</dbReference>
<dbReference type="InterPro" id="IPR051122">
    <property type="entry name" value="SDR_DHRS6-like"/>
</dbReference>
<gene>
    <name evidence="4" type="ORF">QO014_003900</name>
</gene>
<organism evidence="4 5">
    <name type="scientific">Kaistia dalseonensis</name>
    <dbReference type="NCBI Taxonomy" id="410840"/>
    <lineage>
        <taxon>Bacteria</taxon>
        <taxon>Pseudomonadati</taxon>
        <taxon>Pseudomonadota</taxon>
        <taxon>Alphaproteobacteria</taxon>
        <taxon>Hyphomicrobiales</taxon>
        <taxon>Kaistiaceae</taxon>
        <taxon>Kaistia</taxon>
    </lineage>
</organism>
<dbReference type="PANTHER" id="PTHR43477:SF4">
    <property type="entry name" value="DEHYDROGENASE_REDUCTASE SDR FAMILY MEMBER 6"/>
    <property type="match status" value="1"/>
</dbReference>
<proteinExistence type="inferred from homology"/>
<reference evidence="4 5" key="1">
    <citation type="submission" date="2023-07" db="EMBL/GenBank/DDBJ databases">
        <title>Genomic Encyclopedia of Type Strains, Phase IV (KMG-IV): sequencing the most valuable type-strain genomes for metagenomic binning, comparative biology and taxonomic classification.</title>
        <authorList>
            <person name="Goeker M."/>
        </authorList>
    </citation>
    <scope>NUCLEOTIDE SEQUENCE [LARGE SCALE GENOMIC DNA]</scope>
    <source>
        <strain evidence="4 5">B6-8</strain>
    </source>
</reference>
<evidence type="ECO:0000256" key="1">
    <source>
        <dbReference type="ARBA" id="ARBA00006484"/>
    </source>
</evidence>
<sequence>MTDRLKGKRAFLTAAGAGIGRATAIAFAAEGAHVIATDLKGELIADLGTHGVAEAYPLDVRSTEAIEALAQQVGPVDILFNCAGFVHHGTALSTSDEDWDFSFDINVKSMHRTIRAFLPGMLAQGSGSIINIASGASSVRGIPNRYVYGASKAAVVGLTKAVAADHIRQGIRVNAISPGTIQSPSLDGRIADQAAKTGKSEAEIRQQFIDRQPMGRLGTAEEIAYLAVYLASDEASYTTGQVHLADGGFAL</sequence>
<name>A0ABU0HDC9_9HYPH</name>
<dbReference type="EMBL" id="JAUSVO010000005">
    <property type="protein sequence ID" value="MDQ0439499.1"/>
    <property type="molecule type" value="Genomic_DNA"/>
</dbReference>
<dbReference type="GO" id="GO:0016491">
    <property type="term" value="F:oxidoreductase activity"/>
    <property type="evidence" value="ECO:0007669"/>
    <property type="project" value="UniProtKB-KW"/>
</dbReference>
<comment type="caution">
    <text evidence="4">The sequence shown here is derived from an EMBL/GenBank/DDBJ whole genome shotgun (WGS) entry which is preliminary data.</text>
</comment>
<evidence type="ECO:0000256" key="3">
    <source>
        <dbReference type="ARBA" id="ARBA00023027"/>
    </source>
</evidence>
<keyword evidence="3" id="KW-0520">NAD</keyword>
<dbReference type="InterPro" id="IPR002347">
    <property type="entry name" value="SDR_fam"/>
</dbReference>
<dbReference type="PRINTS" id="PR00081">
    <property type="entry name" value="GDHRDH"/>
</dbReference>
<comment type="similarity">
    <text evidence="1">Belongs to the short-chain dehydrogenases/reductases (SDR) family.</text>
</comment>
<dbReference type="Gene3D" id="3.40.50.720">
    <property type="entry name" value="NAD(P)-binding Rossmann-like Domain"/>
    <property type="match status" value="1"/>
</dbReference>
<protein>
    <submittedName>
        <fullName evidence="4">2-keto-3-deoxy-L-fuconate dehydrogenase</fullName>
        <ecNumber evidence="4">1.1.1.-</ecNumber>
    </submittedName>
</protein>
<evidence type="ECO:0000313" key="5">
    <source>
        <dbReference type="Proteomes" id="UP001241603"/>
    </source>
</evidence>
<dbReference type="RefSeq" id="WP_266350374.1">
    <property type="nucleotide sequence ID" value="NZ_JAPKNG010000005.1"/>
</dbReference>
<dbReference type="PANTHER" id="PTHR43477">
    <property type="entry name" value="DIHYDROANTICAPSIN 7-DEHYDROGENASE"/>
    <property type="match status" value="1"/>
</dbReference>
<dbReference type="PRINTS" id="PR00080">
    <property type="entry name" value="SDRFAMILY"/>
</dbReference>
<dbReference type="SUPFAM" id="SSF51735">
    <property type="entry name" value="NAD(P)-binding Rossmann-fold domains"/>
    <property type="match status" value="1"/>
</dbReference>
<dbReference type="EC" id="1.1.1.-" evidence="4"/>
<dbReference type="Pfam" id="PF13561">
    <property type="entry name" value="adh_short_C2"/>
    <property type="match status" value="1"/>
</dbReference>
<keyword evidence="5" id="KW-1185">Reference proteome</keyword>
<evidence type="ECO:0000256" key="2">
    <source>
        <dbReference type="ARBA" id="ARBA00023002"/>
    </source>
</evidence>
<keyword evidence="2 4" id="KW-0560">Oxidoreductase</keyword>
<accession>A0ABU0HDC9</accession>
<dbReference type="InterPro" id="IPR036291">
    <property type="entry name" value="NAD(P)-bd_dom_sf"/>
</dbReference>